<evidence type="ECO:0000256" key="2">
    <source>
        <dbReference type="ARBA" id="ARBA00022679"/>
    </source>
</evidence>
<keyword evidence="3" id="KW-0547">Nucleotide-binding</keyword>
<dbReference type="InterPro" id="IPR045540">
    <property type="entry name" value="YegS/DAGK_C"/>
</dbReference>
<dbReference type="SUPFAM" id="SSF111331">
    <property type="entry name" value="NAD kinase/diacylglycerol kinase-like"/>
    <property type="match status" value="1"/>
</dbReference>
<organism evidence="9 10">
    <name type="scientific">Zostera marina</name>
    <name type="common">Eelgrass</name>
    <dbReference type="NCBI Taxonomy" id="29655"/>
    <lineage>
        <taxon>Eukaryota</taxon>
        <taxon>Viridiplantae</taxon>
        <taxon>Streptophyta</taxon>
        <taxon>Embryophyta</taxon>
        <taxon>Tracheophyta</taxon>
        <taxon>Spermatophyta</taxon>
        <taxon>Magnoliopsida</taxon>
        <taxon>Liliopsida</taxon>
        <taxon>Zosteraceae</taxon>
        <taxon>Zostera</taxon>
    </lineage>
</organism>
<dbReference type="Gene3D" id="3.40.50.10330">
    <property type="entry name" value="Probable inorganic polyphosphate/atp-NAD kinase, domain 1"/>
    <property type="match status" value="1"/>
</dbReference>
<reference evidence="10" key="1">
    <citation type="journal article" date="2016" name="Nature">
        <title>The genome of the seagrass Zostera marina reveals angiosperm adaptation to the sea.</title>
        <authorList>
            <person name="Olsen J.L."/>
            <person name="Rouze P."/>
            <person name="Verhelst B."/>
            <person name="Lin Y.-C."/>
            <person name="Bayer T."/>
            <person name="Collen J."/>
            <person name="Dattolo E."/>
            <person name="De Paoli E."/>
            <person name="Dittami S."/>
            <person name="Maumus F."/>
            <person name="Michel G."/>
            <person name="Kersting A."/>
            <person name="Lauritano C."/>
            <person name="Lohaus R."/>
            <person name="Toepel M."/>
            <person name="Tonon T."/>
            <person name="Vanneste K."/>
            <person name="Amirebrahimi M."/>
            <person name="Brakel J."/>
            <person name="Bostroem C."/>
            <person name="Chovatia M."/>
            <person name="Grimwood J."/>
            <person name="Jenkins J.W."/>
            <person name="Jueterbock A."/>
            <person name="Mraz A."/>
            <person name="Stam W.T."/>
            <person name="Tice H."/>
            <person name="Bornberg-Bauer E."/>
            <person name="Green P.J."/>
            <person name="Pearson G.A."/>
            <person name="Procaccini G."/>
            <person name="Duarte C.M."/>
            <person name="Schmutz J."/>
            <person name="Reusch T.B.H."/>
            <person name="Van de Peer Y."/>
        </authorList>
    </citation>
    <scope>NUCLEOTIDE SEQUENCE [LARGE SCALE GENOMIC DNA]</scope>
    <source>
        <strain evidence="10">cv. Finnish</strain>
    </source>
</reference>
<dbReference type="FunFam" id="3.40.50.10330:FF:000005">
    <property type="entry name" value="Sphingosine kinase 2"/>
    <property type="match status" value="1"/>
</dbReference>
<dbReference type="GO" id="GO:0016020">
    <property type="term" value="C:membrane"/>
    <property type="evidence" value="ECO:0000318"/>
    <property type="project" value="GO_Central"/>
</dbReference>
<evidence type="ECO:0000313" key="9">
    <source>
        <dbReference type="EMBL" id="KMZ63333.1"/>
    </source>
</evidence>
<proteinExistence type="predicted"/>
<dbReference type="Proteomes" id="UP000036987">
    <property type="component" value="Unassembled WGS sequence"/>
</dbReference>
<keyword evidence="2" id="KW-0808">Transferase</keyword>
<dbReference type="SMART" id="SM00046">
    <property type="entry name" value="DAGKc"/>
    <property type="match status" value="1"/>
</dbReference>
<dbReference type="InterPro" id="IPR001206">
    <property type="entry name" value="Diacylglycerol_kinase_cat_dom"/>
</dbReference>
<dbReference type="Pfam" id="PF19279">
    <property type="entry name" value="YegS_C"/>
    <property type="match status" value="1"/>
</dbReference>
<keyword evidence="4 9" id="KW-0418">Kinase</keyword>
<evidence type="ECO:0000313" key="10">
    <source>
        <dbReference type="Proteomes" id="UP000036987"/>
    </source>
</evidence>
<accession>A0A0K9P2Y1</accession>
<dbReference type="EC" id="2.7.1.91" evidence="7"/>
<comment type="subcellular location">
    <subcellularLocation>
        <location evidence="1">Vacuole membrane</location>
        <topology evidence="1">Peripheral membrane protein</topology>
    </subcellularLocation>
</comment>
<dbReference type="InterPro" id="IPR016064">
    <property type="entry name" value="NAD/diacylglycerol_kinase_sf"/>
</dbReference>
<dbReference type="GO" id="GO:0071215">
    <property type="term" value="P:cellular response to abscisic acid stimulus"/>
    <property type="evidence" value="ECO:0007669"/>
    <property type="project" value="UniProtKB-ARBA"/>
</dbReference>
<dbReference type="InterPro" id="IPR017438">
    <property type="entry name" value="ATP-NAD_kinase_N"/>
</dbReference>
<dbReference type="EMBL" id="LFYR01001248">
    <property type="protein sequence ID" value="KMZ63333.1"/>
    <property type="molecule type" value="Genomic_DNA"/>
</dbReference>
<keyword evidence="10" id="KW-1185">Reference proteome</keyword>
<dbReference type="PANTHER" id="PTHR12358">
    <property type="entry name" value="SPHINGOSINE KINASE"/>
    <property type="match status" value="1"/>
</dbReference>
<name>A0A0K9P2Y1_ZOSMR</name>
<keyword evidence="5" id="KW-0067">ATP-binding</keyword>
<dbReference type="OrthoDB" id="3853857at2759"/>
<evidence type="ECO:0000256" key="6">
    <source>
        <dbReference type="ARBA" id="ARBA00023136"/>
    </source>
</evidence>
<evidence type="ECO:0000256" key="5">
    <source>
        <dbReference type="ARBA" id="ARBA00022840"/>
    </source>
</evidence>
<dbReference type="PROSITE" id="PS50146">
    <property type="entry name" value="DAGK"/>
    <property type="match status" value="1"/>
</dbReference>
<dbReference type="GO" id="GO:0005774">
    <property type="term" value="C:vacuolar membrane"/>
    <property type="evidence" value="ECO:0007669"/>
    <property type="project" value="UniProtKB-SubCell"/>
</dbReference>
<evidence type="ECO:0000256" key="1">
    <source>
        <dbReference type="ARBA" id="ARBA00004148"/>
    </source>
</evidence>
<dbReference type="OMA" id="TMGNFYA"/>
<dbReference type="PANTHER" id="PTHR12358:SF31">
    <property type="entry name" value="ACYLGLYCEROL KINASE, MITOCHONDRIAL"/>
    <property type="match status" value="1"/>
</dbReference>
<evidence type="ECO:0000259" key="8">
    <source>
        <dbReference type="PROSITE" id="PS50146"/>
    </source>
</evidence>
<dbReference type="GO" id="GO:0046512">
    <property type="term" value="P:sphingosine biosynthetic process"/>
    <property type="evidence" value="ECO:0000318"/>
    <property type="project" value="GO_Central"/>
</dbReference>
<dbReference type="Gene3D" id="2.60.200.40">
    <property type="match status" value="1"/>
</dbReference>
<dbReference type="Pfam" id="PF00781">
    <property type="entry name" value="DAGK_cat"/>
    <property type="match status" value="1"/>
</dbReference>
<dbReference type="GO" id="GO:0001727">
    <property type="term" value="F:lipid kinase activity"/>
    <property type="evidence" value="ECO:0000318"/>
    <property type="project" value="GO_Central"/>
</dbReference>
<dbReference type="GO" id="GO:0005737">
    <property type="term" value="C:cytoplasm"/>
    <property type="evidence" value="ECO:0000318"/>
    <property type="project" value="GO_Central"/>
</dbReference>
<evidence type="ECO:0000256" key="4">
    <source>
        <dbReference type="ARBA" id="ARBA00022777"/>
    </source>
</evidence>
<comment type="caution">
    <text evidence="9">The sequence shown here is derived from an EMBL/GenBank/DDBJ whole genome shotgun (WGS) entry which is preliminary data.</text>
</comment>
<evidence type="ECO:0000256" key="3">
    <source>
        <dbReference type="ARBA" id="ARBA00022741"/>
    </source>
</evidence>
<dbReference type="GO" id="GO:0005524">
    <property type="term" value="F:ATP binding"/>
    <property type="evidence" value="ECO:0007669"/>
    <property type="project" value="UniProtKB-KW"/>
</dbReference>
<gene>
    <name evidence="9" type="ORF">ZOSMA_415G00070</name>
</gene>
<keyword evidence="6" id="KW-0472">Membrane</keyword>
<dbReference type="STRING" id="29655.A0A0K9P2Y1"/>
<dbReference type="InterPro" id="IPR050187">
    <property type="entry name" value="Lipid_Phosphate_FormReg"/>
</dbReference>
<protein>
    <recommendedName>
        <fullName evidence="7">sphingosine kinase</fullName>
        <ecNumber evidence="7">2.7.1.91</ecNumber>
    </recommendedName>
</protein>
<feature type="domain" description="DAGKc" evidence="8">
    <location>
        <begin position="103"/>
        <end position="245"/>
    </location>
</feature>
<evidence type="ECO:0000256" key="7">
    <source>
        <dbReference type="ARBA" id="ARBA00044037"/>
    </source>
</evidence>
<sequence>MAEMMDRIGVNGVPSEVTLTVEGRISWKDSAGIEKCLVIEKEVLGFKDEGGGGMWRIRVCALVIGEKEREKKRIRKDFVLKFEGEDVMRVWLRKLRDHLDSLGRPKRLIVFLNPFGGKKKGQKIFNDKVKPLLDAASISYTLKETRHKLHGQELAHSMNLFDYDGVLCISGDGLLVEVINGLLQRKDWVSAIKMPLGIVPAGTGNGMIKSLLDSVGESCTVYNAVFMVIRGHKRKLDVATISQGHTLFFSVLMLCWGLIADIDIESEKLRWMGSMRLNIYSLIRAIKLRKYNGVISFIPARGYESYGEPTQLGSTSNSIPKSGEEIGYRGPTISSQNNCEWRSIKGPFISIWLHNVRWASTDTLAAPDAKFSDGCYDLIVIKDGSRYDLLTAMGGMSDGSYVKLQHVLYLKVTAFRLEPGNQVEEPENGGIIDSDGEVLTRGKGTYLYGKQDDIMDYSSIEMQVDEGLATIFSP</sequence>
<dbReference type="AlphaFoldDB" id="A0A0K9P2Y1"/>
<dbReference type="GO" id="GO:0008481">
    <property type="term" value="F:sphingosine kinase activity"/>
    <property type="evidence" value="ECO:0007669"/>
    <property type="project" value="UniProtKB-EC"/>
</dbReference>